<accession>A0AA89Q1S5</accession>
<evidence type="ECO:0000313" key="2">
    <source>
        <dbReference type="Proteomes" id="UP000579531"/>
    </source>
</evidence>
<comment type="caution">
    <text evidence="1">The sequence shown here is derived from an EMBL/GenBank/DDBJ whole genome shotgun (WGS) entry which is preliminary data.</text>
</comment>
<gene>
    <name evidence="1" type="ORF">HNR72_002011</name>
</gene>
<evidence type="ECO:0000313" key="1">
    <source>
        <dbReference type="EMBL" id="MBB5810983.1"/>
    </source>
</evidence>
<dbReference type="AlphaFoldDB" id="A0AA89Q1S5"/>
<dbReference type="EMBL" id="JACHLX010000001">
    <property type="protein sequence ID" value="MBB5810983.1"/>
    <property type="molecule type" value="Genomic_DNA"/>
</dbReference>
<organism evidence="1 2">
    <name type="scientific">Streptomyces collinus</name>
    <dbReference type="NCBI Taxonomy" id="42684"/>
    <lineage>
        <taxon>Bacteria</taxon>
        <taxon>Bacillati</taxon>
        <taxon>Actinomycetota</taxon>
        <taxon>Actinomycetes</taxon>
        <taxon>Kitasatosporales</taxon>
        <taxon>Streptomycetaceae</taxon>
        <taxon>Streptomyces</taxon>
    </lineage>
</organism>
<name>A0AA89Q1S5_STRCU</name>
<keyword evidence="2" id="KW-1185">Reference proteome</keyword>
<reference evidence="1 2" key="1">
    <citation type="submission" date="2020-08" db="EMBL/GenBank/DDBJ databases">
        <title>Sequencing the genomes of 1000 actinobacteria strains.</title>
        <authorList>
            <person name="Klenk H.-P."/>
        </authorList>
    </citation>
    <scope>NUCLEOTIDE SEQUENCE [LARGE SCALE GENOMIC DNA]</scope>
    <source>
        <strain evidence="1 2">DSM 40129</strain>
    </source>
</reference>
<dbReference type="Proteomes" id="UP000579531">
    <property type="component" value="Unassembled WGS sequence"/>
</dbReference>
<protein>
    <submittedName>
        <fullName evidence="1">Uncharacterized protein</fullName>
    </submittedName>
</protein>
<proteinExistence type="predicted"/>
<sequence length="40" mass="4518">MASYALTKVIEDRPDVPASDWHGEPKEAFRAVARRYGRNG</sequence>